<feature type="region of interest" description="Disordered" evidence="3">
    <location>
        <begin position="238"/>
        <end position="275"/>
    </location>
</feature>
<proteinExistence type="predicted"/>
<name>A0A1I3ZKC5_9ACTN</name>
<organism evidence="5 6">
    <name type="scientific">Streptomyces pini</name>
    <dbReference type="NCBI Taxonomy" id="1520580"/>
    <lineage>
        <taxon>Bacteria</taxon>
        <taxon>Bacillati</taxon>
        <taxon>Actinomycetota</taxon>
        <taxon>Actinomycetes</taxon>
        <taxon>Kitasatosporales</taxon>
        <taxon>Streptomycetaceae</taxon>
        <taxon>Streptomyces</taxon>
    </lineage>
</organism>
<dbReference type="NCBIfam" id="NF033679">
    <property type="entry name" value="DNRLRE_dom"/>
    <property type="match status" value="1"/>
</dbReference>
<evidence type="ECO:0000313" key="6">
    <source>
        <dbReference type="Proteomes" id="UP000198928"/>
    </source>
</evidence>
<evidence type="ECO:0000259" key="4">
    <source>
        <dbReference type="SMART" id="SM00560"/>
    </source>
</evidence>
<keyword evidence="6" id="KW-1185">Reference proteome</keyword>
<feature type="region of interest" description="Disordered" evidence="3">
    <location>
        <begin position="23"/>
        <end position="50"/>
    </location>
</feature>
<evidence type="ECO:0000256" key="3">
    <source>
        <dbReference type="SAM" id="MobiDB-lite"/>
    </source>
</evidence>
<evidence type="ECO:0000256" key="1">
    <source>
        <dbReference type="ARBA" id="ARBA00022729"/>
    </source>
</evidence>
<dbReference type="Proteomes" id="UP000198928">
    <property type="component" value="Unassembled WGS sequence"/>
</dbReference>
<dbReference type="Pfam" id="PF13385">
    <property type="entry name" value="Laminin_G_3"/>
    <property type="match status" value="3"/>
</dbReference>
<feature type="domain" description="LamG-like jellyroll fold" evidence="4">
    <location>
        <begin position="1014"/>
        <end position="1156"/>
    </location>
</feature>
<dbReference type="SMART" id="SM00560">
    <property type="entry name" value="LamGL"/>
    <property type="match status" value="3"/>
</dbReference>
<feature type="compositionally biased region" description="Gly residues" evidence="3">
    <location>
        <begin position="263"/>
        <end position="272"/>
    </location>
</feature>
<keyword evidence="2" id="KW-1015">Disulfide bond</keyword>
<dbReference type="PANTHER" id="PTHR46943">
    <property type="entry name" value="PENTRAXIN-RELATED PROTEIN PTX3"/>
    <property type="match status" value="1"/>
</dbReference>
<keyword evidence="5" id="KW-0430">Lectin</keyword>
<reference evidence="6" key="1">
    <citation type="submission" date="2016-10" db="EMBL/GenBank/DDBJ databases">
        <authorList>
            <person name="Varghese N."/>
            <person name="Submissions S."/>
        </authorList>
    </citation>
    <scope>NUCLEOTIDE SEQUENCE [LARGE SCALE GENOMIC DNA]</scope>
    <source>
        <strain evidence="6">PL19</strain>
    </source>
</reference>
<dbReference type="InterPro" id="IPR006558">
    <property type="entry name" value="LamG-like"/>
</dbReference>
<dbReference type="GO" id="GO:0006955">
    <property type="term" value="P:immune response"/>
    <property type="evidence" value="ECO:0007669"/>
    <property type="project" value="InterPro"/>
</dbReference>
<dbReference type="EMBL" id="FOSG01000006">
    <property type="protein sequence ID" value="SFK44076.1"/>
    <property type="molecule type" value="Genomic_DNA"/>
</dbReference>
<gene>
    <name evidence="5" type="ORF">SAMN05192584_10643</name>
</gene>
<evidence type="ECO:0000256" key="2">
    <source>
        <dbReference type="ARBA" id="ARBA00023157"/>
    </source>
</evidence>
<feature type="domain" description="LamG-like jellyroll fold" evidence="4">
    <location>
        <begin position="789"/>
        <end position="931"/>
    </location>
</feature>
<keyword evidence="1" id="KW-0732">Signal</keyword>
<dbReference type="InterPro" id="IPR042837">
    <property type="entry name" value="PTX3"/>
</dbReference>
<feature type="domain" description="LamG-like jellyroll fold" evidence="4">
    <location>
        <begin position="1234"/>
        <end position="1403"/>
    </location>
</feature>
<feature type="compositionally biased region" description="Polar residues" evidence="3">
    <location>
        <begin position="1174"/>
        <end position="1191"/>
    </location>
</feature>
<protein>
    <submittedName>
        <fullName evidence="5">Concanavalin A-like lectin/glucanases superfamily protein</fullName>
    </submittedName>
</protein>
<dbReference type="GO" id="GO:0030246">
    <property type="term" value="F:carbohydrate binding"/>
    <property type="evidence" value="ECO:0007669"/>
    <property type="project" value="UniProtKB-KW"/>
</dbReference>
<dbReference type="SUPFAM" id="SSF49899">
    <property type="entry name" value="Concanavalin A-like lectins/glucanases"/>
    <property type="match status" value="3"/>
</dbReference>
<dbReference type="Gene3D" id="2.60.120.200">
    <property type="match status" value="3"/>
</dbReference>
<accession>A0A1I3ZKC5</accession>
<dbReference type="InterPro" id="IPR013320">
    <property type="entry name" value="ConA-like_dom_sf"/>
</dbReference>
<dbReference type="PANTHER" id="PTHR46943:SF1">
    <property type="entry name" value="PENTRAXIN-RELATED PROTEIN PTX3"/>
    <property type="match status" value="1"/>
</dbReference>
<evidence type="ECO:0000313" key="5">
    <source>
        <dbReference type="EMBL" id="SFK44076.1"/>
    </source>
</evidence>
<feature type="region of interest" description="Disordered" evidence="3">
    <location>
        <begin position="1173"/>
        <end position="1194"/>
    </location>
</feature>
<sequence length="1423" mass="151326">MVIALGAVLVAGLTPGLAEEAWAQSRPQRVLTEDGEPKQPSAFSEDEALAQAKRSGESVEVLSLRGESSDVYATPDGQLEAREYLRPVRTRVKGKWQPVDTGLAATPDGAVAPKAATVGLEFSGGGDAPLVRMEKAGRELALTWPGELPEPRLDGDTATYPEVLPGVDLRMGAQEDGFTQLLVVKSAQAAASPELAELRLSLAADGMDVRETAQGGLEAIDDGAKGVVFEAPTPLMWDSSTGGTGEAAAQKAPSQETAAQTGEAGGEPGAGESGKLAPLDVEVPEDGSELILTPDQEVLRGADTVYPVFIDPQWYSPRASAWTMASKYWASSPQWKFNGEPDSGMGYCGWDYCKPYDTKRLFYRIPVSKFAGKSILSAEFVVRNVWSASCTARGVQLWRTKGISSSTTWNTQNNSDFWIDHLKTESFAYGYSGCAAKDAEFNVKSAVQQAANGKWSTMTFGLRASSETDRYGWKRFSDKAFLRVVYNRPPYQLKMSQLTMEYGGTCKRPADAARVRSLGTIYASDVTDPDGDNVAVQFQAKWDNGDGKGLIARWKPSLTGYKKSGSSFSVKLPTTIPKHTQIHWYARVRDTDSTGYGNYSPWSYAGDPTGCYFVYDTQKPKAPAVSSGEYPASDPENPDDPWYDGVGQYGTFTVDSSSTDVTRYRYGLNSDPLPSNQVTTSGGDARNIDLLPAKPGANFVTVMSFDAAGNGSEISTYHFRVKAGQPERATWQMDEEAGATQAEGSTPARTATLHGGATPGAAGKKGTAVEFDGTDDYAATDIPVVDTSRGFAVSAWVRLSAMPGRAAIVAAQPGNHSPGFELYYSQAFDRWVFNQYTSDQAGAGIVRAMADTPGGVSAGTWTHLVGSYDSARDMLELFVDGTLIGQTPYATPWSARRGLSIGAGSYNGTTGNFFPGAIDDLQLFDKPLTANEVGKLGAHQQVGDPGRPAVAVFPLDEAADATQITGHGDVLPARFHGGVTPGEPGMAGKAAHFNGTDAYARIGQTSGPHMNTARSFTISAWAKLDDKPGHAAIIAAQAGQARPGFELYYSAANDRWAVNQYASDSAGSGLIRAMQPEGATAHAGQWTHLAGVHDTVADTLTLYVNGTKAGSTTLEGAFYANQSMYLGAGSYSGVIGNFFPGAIDDVRLFDRPASAAEIQQLFKQRPLVKGRWNFESTDGASPVTTPDSSSEGRPMTLHGGVVSGMDPWIDSGYLELDGVDDYAATDVVPVDTSASFTATAWAKAAAIPEAPVTLLSAEGSHQSAFAVRYTPGSNAEVPGHWQLAMPGEDSTTSDVTSVDNAAALDSVNEDWTHLALVYDGFSKEVRLYVNGVLDEVLCADEDGNGDADDASCTDRIPWAENVLPFKATGSLQVGRLTTAGTGSEHWPGLADDVWIFQGALSDDQVSYLAGQFYGTPTEIPDPN</sequence>